<proteinExistence type="predicted"/>
<reference evidence="1 2" key="1">
    <citation type="journal article" date="2019" name="Commun. Biol.">
        <title>The bagworm genome reveals a unique fibroin gene that provides high tensile strength.</title>
        <authorList>
            <person name="Kono N."/>
            <person name="Nakamura H."/>
            <person name="Ohtoshi R."/>
            <person name="Tomita M."/>
            <person name="Numata K."/>
            <person name="Arakawa K."/>
        </authorList>
    </citation>
    <scope>NUCLEOTIDE SEQUENCE [LARGE SCALE GENOMIC DNA]</scope>
</reference>
<comment type="caution">
    <text evidence="1">The sequence shown here is derived from an EMBL/GenBank/DDBJ whole genome shotgun (WGS) entry which is preliminary data.</text>
</comment>
<organism evidence="1 2">
    <name type="scientific">Eumeta variegata</name>
    <name type="common">Bagworm moth</name>
    <name type="synonym">Eumeta japonica</name>
    <dbReference type="NCBI Taxonomy" id="151549"/>
    <lineage>
        <taxon>Eukaryota</taxon>
        <taxon>Metazoa</taxon>
        <taxon>Ecdysozoa</taxon>
        <taxon>Arthropoda</taxon>
        <taxon>Hexapoda</taxon>
        <taxon>Insecta</taxon>
        <taxon>Pterygota</taxon>
        <taxon>Neoptera</taxon>
        <taxon>Endopterygota</taxon>
        <taxon>Lepidoptera</taxon>
        <taxon>Glossata</taxon>
        <taxon>Ditrysia</taxon>
        <taxon>Tineoidea</taxon>
        <taxon>Psychidae</taxon>
        <taxon>Oiketicinae</taxon>
        <taxon>Eumeta</taxon>
    </lineage>
</organism>
<gene>
    <name evidence="1" type="ORF">EVAR_62775_1</name>
</gene>
<dbReference type="Proteomes" id="UP000299102">
    <property type="component" value="Unassembled WGS sequence"/>
</dbReference>
<protein>
    <submittedName>
        <fullName evidence="1">Uncharacterized protein</fullName>
    </submittedName>
</protein>
<sequence>MLKWWVAAPSGPEKLADGEPRWSRKPTMITHLKRPGPQNLTSIGSRTIKTAILNSDIDSGPCLNGRRYRLPSAVEDPTVVRAADVYVMWSAL</sequence>
<evidence type="ECO:0000313" key="2">
    <source>
        <dbReference type="Proteomes" id="UP000299102"/>
    </source>
</evidence>
<name>A0A4C1Z045_EUMVA</name>
<keyword evidence="2" id="KW-1185">Reference proteome</keyword>
<dbReference type="AlphaFoldDB" id="A0A4C1Z045"/>
<evidence type="ECO:0000313" key="1">
    <source>
        <dbReference type="EMBL" id="GBP81956.1"/>
    </source>
</evidence>
<dbReference type="EMBL" id="BGZK01001540">
    <property type="protein sequence ID" value="GBP81956.1"/>
    <property type="molecule type" value="Genomic_DNA"/>
</dbReference>
<accession>A0A4C1Z045</accession>